<dbReference type="InterPro" id="IPR036259">
    <property type="entry name" value="MFS_trans_sf"/>
</dbReference>
<keyword evidence="8" id="KW-1185">Reference proteome</keyword>
<dbReference type="GeneID" id="70293797"/>
<dbReference type="SUPFAM" id="SSF103473">
    <property type="entry name" value="MFS general substrate transporter"/>
    <property type="match status" value="1"/>
</dbReference>
<dbReference type="PANTHER" id="PTHR21576:SF158">
    <property type="entry name" value="RIBOSOMAL RNA-PROCESSING PROTEIN 12-LIKE CONSERVED DOMAIN-CONTAINING PROTEIN"/>
    <property type="match status" value="1"/>
</dbReference>
<keyword evidence="3 6" id="KW-1133">Transmembrane helix</keyword>
<evidence type="ECO:0000256" key="6">
    <source>
        <dbReference type="SAM" id="Phobius"/>
    </source>
</evidence>
<gene>
    <name evidence="7" type="ORF">F5Z01DRAFT_646283</name>
</gene>
<dbReference type="RefSeq" id="XP_046121471.1">
    <property type="nucleotide sequence ID" value="XM_046262894.1"/>
</dbReference>
<dbReference type="Pfam" id="PF07690">
    <property type="entry name" value="MFS_1"/>
    <property type="match status" value="1"/>
</dbReference>
<comment type="caution">
    <text evidence="7">The sequence shown here is derived from an EMBL/GenBank/DDBJ whole genome shotgun (WGS) entry which is preliminary data.</text>
</comment>
<evidence type="ECO:0000256" key="1">
    <source>
        <dbReference type="ARBA" id="ARBA00004141"/>
    </source>
</evidence>
<dbReference type="EMBL" id="MU251245">
    <property type="protein sequence ID" value="KAG9257547.1"/>
    <property type="molecule type" value="Genomic_DNA"/>
</dbReference>
<feature type="transmembrane region" description="Helical" evidence="6">
    <location>
        <begin position="171"/>
        <end position="191"/>
    </location>
</feature>
<feature type="compositionally biased region" description="Low complexity" evidence="5">
    <location>
        <begin position="247"/>
        <end position="277"/>
    </location>
</feature>
<feature type="transmembrane region" description="Helical" evidence="6">
    <location>
        <begin position="144"/>
        <end position="165"/>
    </location>
</feature>
<feature type="compositionally biased region" description="Acidic residues" evidence="5">
    <location>
        <begin position="208"/>
        <end position="217"/>
    </location>
</feature>
<accession>A0A9P8CSN7</accession>
<evidence type="ECO:0000313" key="8">
    <source>
        <dbReference type="Proteomes" id="UP000887229"/>
    </source>
</evidence>
<evidence type="ECO:0000256" key="4">
    <source>
        <dbReference type="ARBA" id="ARBA00023136"/>
    </source>
</evidence>
<evidence type="ECO:0000313" key="7">
    <source>
        <dbReference type="EMBL" id="KAG9257547.1"/>
    </source>
</evidence>
<feature type="transmembrane region" description="Helical" evidence="6">
    <location>
        <begin position="481"/>
        <end position="499"/>
    </location>
</feature>
<feature type="transmembrane region" description="Helical" evidence="6">
    <location>
        <begin position="526"/>
        <end position="546"/>
    </location>
</feature>
<feature type="transmembrane region" description="Helical" evidence="6">
    <location>
        <begin position="52"/>
        <end position="72"/>
    </location>
</feature>
<comment type="subcellular location">
    <subcellularLocation>
        <location evidence="1">Membrane</location>
        <topology evidence="1">Multi-pass membrane protein</topology>
    </subcellularLocation>
</comment>
<evidence type="ECO:0000256" key="2">
    <source>
        <dbReference type="ARBA" id="ARBA00022692"/>
    </source>
</evidence>
<dbReference type="OrthoDB" id="410267at2759"/>
<protein>
    <submittedName>
        <fullName evidence="7">Major facilitator superfamily domain-containing protein</fullName>
    </submittedName>
</protein>
<feature type="compositionally biased region" description="Basic and acidic residues" evidence="5">
    <location>
        <begin position="218"/>
        <end position="235"/>
    </location>
</feature>
<feature type="region of interest" description="Disordered" evidence="5">
    <location>
        <begin position="202"/>
        <end position="310"/>
    </location>
</feature>
<feature type="transmembrane region" description="Helical" evidence="6">
    <location>
        <begin position="341"/>
        <end position="362"/>
    </location>
</feature>
<dbReference type="GO" id="GO:0000329">
    <property type="term" value="C:fungal-type vacuole membrane"/>
    <property type="evidence" value="ECO:0007669"/>
    <property type="project" value="TreeGrafter"/>
</dbReference>
<dbReference type="Proteomes" id="UP000887229">
    <property type="component" value="Unassembled WGS sequence"/>
</dbReference>
<name>A0A9P8CSN7_9HYPO</name>
<feature type="transmembrane region" description="Helical" evidence="6">
    <location>
        <begin position="111"/>
        <end position="132"/>
    </location>
</feature>
<dbReference type="InterPro" id="IPR011701">
    <property type="entry name" value="MFS"/>
</dbReference>
<proteinExistence type="predicted"/>
<dbReference type="GO" id="GO:0022857">
    <property type="term" value="F:transmembrane transporter activity"/>
    <property type="evidence" value="ECO:0007669"/>
    <property type="project" value="InterPro"/>
</dbReference>
<organism evidence="7 8">
    <name type="scientific">Emericellopsis atlantica</name>
    <dbReference type="NCBI Taxonomy" id="2614577"/>
    <lineage>
        <taxon>Eukaryota</taxon>
        <taxon>Fungi</taxon>
        <taxon>Dikarya</taxon>
        <taxon>Ascomycota</taxon>
        <taxon>Pezizomycotina</taxon>
        <taxon>Sordariomycetes</taxon>
        <taxon>Hypocreomycetidae</taxon>
        <taxon>Hypocreales</taxon>
        <taxon>Bionectriaceae</taxon>
        <taxon>Emericellopsis</taxon>
    </lineage>
</organism>
<feature type="transmembrane region" description="Helical" evidence="6">
    <location>
        <begin position="12"/>
        <end position="32"/>
    </location>
</feature>
<reference evidence="7" key="1">
    <citation type="journal article" date="2021" name="IMA Fungus">
        <title>Genomic characterization of three marine fungi, including Emericellopsis atlantica sp. nov. with signatures of a generalist lifestyle and marine biomass degradation.</title>
        <authorList>
            <person name="Hagestad O.C."/>
            <person name="Hou L."/>
            <person name="Andersen J.H."/>
            <person name="Hansen E.H."/>
            <person name="Altermark B."/>
            <person name="Li C."/>
            <person name="Kuhnert E."/>
            <person name="Cox R.J."/>
            <person name="Crous P.W."/>
            <person name="Spatafora J.W."/>
            <person name="Lail K."/>
            <person name="Amirebrahimi M."/>
            <person name="Lipzen A."/>
            <person name="Pangilinan J."/>
            <person name="Andreopoulos W."/>
            <person name="Hayes R.D."/>
            <person name="Ng V."/>
            <person name="Grigoriev I.V."/>
            <person name="Jackson S.A."/>
            <person name="Sutton T.D.S."/>
            <person name="Dobson A.D.W."/>
            <person name="Rama T."/>
        </authorList>
    </citation>
    <scope>NUCLEOTIDE SEQUENCE</scope>
    <source>
        <strain evidence="7">TS7</strain>
    </source>
</reference>
<feature type="transmembrane region" description="Helical" evidence="6">
    <location>
        <begin position="420"/>
        <end position="440"/>
    </location>
</feature>
<dbReference type="AlphaFoldDB" id="A0A9P8CSN7"/>
<feature type="transmembrane region" description="Helical" evidence="6">
    <location>
        <begin position="446"/>
        <end position="469"/>
    </location>
</feature>
<evidence type="ECO:0000256" key="3">
    <source>
        <dbReference type="ARBA" id="ARBA00022989"/>
    </source>
</evidence>
<keyword evidence="2 6" id="KW-0812">Transmembrane</keyword>
<keyword evidence="4 6" id="KW-0472">Membrane</keyword>
<sequence>MSPDAMADKRGRIVASVAATAIALACGSNYVYSAWAPQFAERLGLSATESNLIGLFGNLGMYTMGVPIGMFIDNGGPRPAVLAGSVLLAVGYFPLHRAYDSASGPVPLLCFFSYLSGLGGCMAFAAAVKTSALNWPQDRGTATAFPLAAFGLSAFFFSLLGGMLFPGDPSSFLLLLGVGTCGMTLVGFFFLKVYPHQHSSYHALQSGDGEEDDAEDLVPDRPARLRRTSSKELKARRANGNDIEPGTSESASHTTTITSTDTTASTAATTTISTTASPNPYTPASVGEAAASRREDPDETTPIFPSPRDSSEDLVADSIIDLDRSHRVDIRGLKLLTNFEFWQLFLIMAILAGVGLMTINNIGNNAKALWKKYDDSVSSEFLVSRQQMHVSILSVCSFLGRLSSGVGSDFLVKRLHASRVWCLVLATVIFFCAQVCALNIENPHLLGFVSSLSGLGYGFLFGVFPSIIAETFGIRGLSQNWGFITLAPVVSSNVFNIFYGQTYDAHTVKRPSGEMMCMDGLECYKSAYWMTFCSCVVGLGASLWTIRHQHVRHKKELSKGDEED</sequence>
<dbReference type="Gene3D" id="1.20.1250.20">
    <property type="entry name" value="MFS general substrate transporter like domains"/>
    <property type="match status" value="2"/>
</dbReference>
<evidence type="ECO:0000256" key="5">
    <source>
        <dbReference type="SAM" id="MobiDB-lite"/>
    </source>
</evidence>
<dbReference type="PANTHER" id="PTHR21576">
    <property type="entry name" value="UNCHARACTERIZED NODULIN-LIKE PROTEIN"/>
    <property type="match status" value="1"/>
</dbReference>